<dbReference type="InterPro" id="IPR000868">
    <property type="entry name" value="Isochorismatase-like_dom"/>
</dbReference>
<dbReference type="CDD" id="cd00431">
    <property type="entry name" value="cysteine_hydrolases"/>
    <property type="match status" value="1"/>
</dbReference>
<dbReference type="SUPFAM" id="SSF52499">
    <property type="entry name" value="Isochorismatase-like hydrolases"/>
    <property type="match status" value="1"/>
</dbReference>
<dbReference type="Pfam" id="PF00857">
    <property type="entry name" value="Isochorismatase"/>
    <property type="match status" value="1"/>
</dbReference>
<keyword evidence="3" id="KW-1185">Reference proteome</keyword>
<dbReference type="PANTHER" id="PTHR47297:SF2">
    <property type="entry name" value="OS02G0606800 PROTEIN"/>
    <property type="match status" value="1"/>
</dbReference>
<evidence type="ECO:0000313" key="3">
    <source>
        <dbReference type="Proteomes" id="UP000315343"/>
    </source>
</evidence>
<proteinExistence type="predicted"/>
<dbReference type="InterPro" id="IPR044717">
    <property type="entry name" value="NIC1"/>
</dbReference>
<dbReference type="Gene3D" id="3.40.50.850">
    <property type="entry name" value="Isochorismatase-like"/>
    <property type="match status" value="1"/>
</dbReference>
<organism evidence="2 3">
    <name type="scientific">Sedimentibacter saalensis</name>
    <dbReference type="NCBI Taxonomy" id="130788"/>
    <lineage>
        <taxon>Bacteria</taxon>
        <taxon>Bacillati</taxon>
        <taxon>Bacillota</taxon>
        <taxon>Tissierellia</taxon>
        <taxon>Sedimentibacter</taxon>
    </lineage>
</organism>
<evidence type="ECO:0000259" key="1">
    <source>
        <dbReference type="Pfam" id="PF00857"/>
    </source>
</evidence>
<feature type="domain" description="Isochorismatase-like" evidence="1">
    <location>
        <begin position="26"/>
        <end position="198"/>
    </location>
</feature>
<sequence length="212" mass="23982">MEALKNIENDLKGKTIELSEFEKDKTVLIVIDMVNGFVYSGPLSSPRVAGIVKNITGLNEKTKGFKKVFFMDSHEENSKEFGSFPLHCIKGSHEAELIPELKTEFSEGPDTLYIEKNSTNGFYTDEFQQWLEKNIDEVDNYIITGCVTDICVLQFALSLKAYFNEMNKCKRIVVPKDCVETYDGGSHDGHLMNLFALYNMHTSGIEIADKIN</sequence>
<dbReference type="InterPro" id="IPR036380">
    <property type="entry name" value="Isochorismatase-like_sf"/>
</dbReference>
<gene>
    <name evidence="2" type="ORF">LY60_02207</name>
</gene>
<dbReference type="AlphaFoldDB" id="A0A562J9S5"/>
<name>A0A562J9S5_9FIRM</name>
<protein>
    <submittedName>
        <fullName evidence="2">Nicotinamidase-related amidase</fullName>
    </submittedName>
</protein>
<dbReference type="EMBL" id="VLKH01000005">
    <property type="protein sequence ID" value="TWH79887.1"/>
    <property type="molecule type" value="Genomic_DNA"/>
</dbReference>
<evidence type="ECO:0000313" key="2">
    <source>
        <dbReference type="EMBL" id="TWH79887.1"/>
    </source>
</evidence>
<reference evidence="2 3" key="1">
    <citation type="submission" date="2019-07" db="EMBL/GenBank/DDBJ databases">
        <title>Genomic Encyclopedia of Type Strains, Phase I: the one thousand microbial genomes (KMG-I) project.</title>
        <authorList>
            <person name="Kyrpides N."/>
        </authorList>
    </citation>
    <scope>NUCLEOTIDE SEQUENCE [LARGE SCALE GENOMIC DNA]</scope>
    <source>
        <strain evidence="2 3">DSM 13558</strain>
    </source>
</reference>
<dbReference type="GO" id="GO:0019365">
    <property type="term" value="P:pyridine nucleotide salvage"/>
    <property type="evidence" value="ECO:0007669"/>
    <property type="project" value="InterPro"/>
</dbReference>
<dbReference type="RefSeq" id="WP_145083312.1">
    <property type="nucleotide sequence ID" value="NZ_VLKH01000005.1"/>
</dbReference>
<dbReference type="GO" id="GO:0008936">
    <property type="term" value="F:nicotinamidase activity"/>
    <property type="evidence" value="ECO:0007669"/>
    <property type="project" value="InterPro"/>
</dbReference>
<dbReference type="Proteomes" id="UP000315343">
    <property type="component" value="Unassembled WGS sequence"/>
</dbReference>
<dbReference type="PANTHER" id="PTHR47297">
    <property type="match status" value="1"/>
</dbReference>
<accession>A0A562J9S5</accession>
<dbReference type="OrthoDB" id="9796485at2"/>
<comment type="caution">
    <text evidence="2">The sequence shown here is derived from an EMBL/GenBank/DDBJ whole genome shotgun (WGS) entry which is preliminary data.</text>
</comment>